<dbReference type="NCBIfam" id="NF000955">
    <property type="entry name" value="PRK00099.1-1"/>
    <property type="match status" value="1"/>
</dbReference>
<keyword evidence="6" id="KW-0699">rRNA-binding</keyword>
<reference evidence="7 8" key="1">
    <citation type="submission" date="2020-01" db="EMBL/GenBank/DDBJ databases">
        <title>Draft genome sequence of Cand. Neptunochlamydia vexilliferae K9.</title>
        <authorList>
            <person name="Schulz F."/>
            <person name="Koestlbacher S."/>
            <person name="Wascher F."/>
            <person name="Pizzetti I."/>
            <person name="Horn M."/>
        </authorList>
    </citation>
    <scope>NUCLEOTIDE SEQUENCE [LARGE SCALE GENOMIC DNA]</scope>
    <source>
        <strain evidence="7 8">K9</strain>
    </source>
</reference>
<gene>
    <name evidence="6" type="primary">rplJ</name>
    <name evidence="7" type="ORF">NEPTK9_000512</name>
</gene>
<evidence type="ECO:0000256" key="6">
    <source>
        <dbReference type="HAMAP-Rule" id="MF_00362"/>
    </source>
</evidence>
<evidence type="ECO:0000313" key="8">
    <source>
        <dbReference type="Proteomes" id="UP001194714"/>
    </source>
</evidence>
<evidence type="ECO:0000313" key="7">
    <source>
        <dbReference type="EMBL" id="MBF5059009.1"/>
    </source>
</evidence>
<dbReference type="Gene3D" id="3.30.70.1730">
    <property type="match status" value="1"/>
</dbReference>
<dbReference type="Pfam" id="PF00466">
    <property type="entry name" value="Ribosomal_L10"/>
    <property type="match status" value="1"/>
</dbReference>
<evidence type="ECO:0000256" key="5">
    <source>
        <dbReference type="ARBA" id="ARBA00035202"/>
    </source>
</evidence>
<evidence type="ECO:0000256" key="1">
    <source>
        <dbReference type="ARBA" id="ARBA00002633"/>
    </source>
</evidence>
<keyword evidence="4 6" id="KW-0687">Ribonucleoprotein</keyword>
<dbReference type="EMBL" id="JAAEJV010000008">
    <property type="protein sequence ID" value="MBF5059009.1"/>
    <property type="molecule type" value="Genomic_DNA"/>
</dbReference>
<dbReference type="RefSeq" id="WP_194847311.1">
    <property type="nucleotide sequence ID" value="NZ_JAAEJV010000008.1"/>
</dbReference>
<comment type="caution">
    <text evidence="7">The sequence shown here is derived from an EMBL/GenBank/DDBJ whole genome shotgun (WGS) entry which is preliminary data.</text>
</comment>
<name>A0ABS0AY03_9BACT</name>
<sequence length="174" mass="19244">MRKEKQFLLDEIKEKLDQSSAFVLTSYQKMDPNLTADFRSSVIQTGGAFSVVKKRVFLKAAEEAGVAIDKEMLKGHVAIVYSGDDVAATTKAVYTFKKSNDELLDVLGGLFEGKICSPQDLKEISELPSMDEMRAQILGLFKAPLSDIVSLFEALQSDVIGCIDEKVKKEESKQ</sequence>
<evidence type="ECO:0000256" key="2">
    <source>
        <dbReference type="ARBA" id="ARBA00008889"/>
    </source>
</evidence>
<dbReference type="CDD" id="cd05797">
    <property type="entry name" value="Ribosomal_L10"/>
    <property type="match status" value="1"/>
</dbReference>
<dbReference type="InterPro" id="IPR047865">
    <property type="entry name" value="Ribosomal_uL10_bac_type"/>
</dbReference>
<comment type="similarity">
    <text evidence="2 6">Belongs to the universal ribosomal protein uL10 family.</text>
</comment>
<comment type="subunit">
    <text evidence="6">Part of the ribosomal stalk of the 50S ribosomal subunit. The N-terminus interacts with L11 and the large rRNA to form the base of the stalk. The C-terminus forms an elongated spine to which L12 dimers bind in a sequential fashion forming a multimeric L10(L12)X complex.</text>
</comment>
<dbReference type="GO" id="GO:0005840">
    <property type="term" value="C:ribosome"/>
    <property type="evidence" value="ECO:0007669"/>
    <property type="project" value="UniProtKB-KW"/>
</dbReference>
<dbReference type="InterPro" id="IPR001790">
    <property type="entry name" value="Ribosomal_uL10"/>
</dbReference>
<evidence type="ECO:0000256" key="3">
    <source>
        <dbReference type="ARBA" id="ARBA00022980"/>
    </source>
</evidence>
<keyword evidence="6" id="KW-0694">RNA-binding</keyword>
<dbReference type="InterPro" id="IPR043141">
    <property type="entry name" value="Ribosomal_uL10-like_sf"/>
</dbReference>
<keyword evidence="8" id="KW-1185">Reference proteome</keyword>
<dbReference type="InterPro" id="IPR022973">
    <property type="entry name" value="Ribosomal_uL10_bac"/>
</dbReference>
<evidence type="ECO:0000256" key="4">
    <source>
        <dbReference type="ARBA" id="ARBA00023274"/>
    </source>
</evidence>
<accession>A0ABS0AY03</accession>
<comment type="function">
    <text evidence="1 6">Forms part of the ribosomal stalk, playing a central role in the interaction of the ribosome with GTP-bound translation factors.</text>
</comment>
<dbReference type="Proteomes" id="UP001194714">
    <property type="component" value="Unassembled WGS sequence"/>
</dbReference>
<protein>
    <recommendedName>
        <fullName evidence="5 6">Large ribosomal subunit protein uL10</fullName>
    </recommendedName>
</protein>
<proteinExistence type="inferred from homology"/>
<dbReference type="HAMAP" id="MF_00362">
    <property type="entry name" value="Ribosomal_uL10"/>
    <property type="match status" value="1"/>
</dbReference>
<dbReference type="PANTHER" id="PTHR11560">
    <property type="entry name" value="39S RIBOSOMAL PROTEIN L10, MITOCHONDRIAL"/>
    <property type="match status" value="1"/>
</dbReference>
<organism evidence="7 8">
    <name type="scientific">Candidatus Neptunichlamydia vexilliferae</name>
    <dbReference type="NCBI Taxonomy" id="1651774"/>
    <lineage>
        <taxon>Bacteria</taxon>
        <taxon>Pseudomonadati</taxon>
        <taxon>Chlamydiota</taxon>
        <taxon>Chlamydiia</taxon>
        <taxon>Parachlamydiales</taxon>
        <taxon>Simkaniaceae</taxon>
        <taxon>Candidatus Neptunichlamydia</taxon>
    </lineage>
</organism>
<dbReference type="SUPFAM" id="SSF160369">
    <property type="entry name" value="Ribosomal protein L10-like"/>
    <property type="match status" value="1"/>
</dbReference>
<keyword evidence="3 6" id="KW-0689">Ribosomal protein</keyword>